<accession>A0A6I6JQN8</accession>
<comment type="similarity">
    <text evidence="10 12">Belongs to the ApbE family.</text>
</comment>
<dbReference type="GO" id="GO:0046872">
    <property type="term" value="F:metal ion binding"/>
    <property type="evidence" value="ECO:0007669"/>
    <property type="project" value="UniProtKB-UniRule"/>
</dbReference>
<evidence type="ECO:0000256" key="2">
    <source>
        <dbReference type="ARBA" id="ARBA00016337"/>
    </source>
</evidence>
<keyword evidence="12" id="KW-1003">Cell membrane</keyword>
<feature type="binding site" evidence="11">
    <location>
        <position position="165"/>
    </location>
    <ligand>
        <name>Mg(2+)</name>
        <dbReference type="ChEBI" id="CHEBI:18420"/>
    </ligand>
</feature>
<proteinExistence type="inferred from homology"/>
<dbReference type="Proteomes" id="UP000428260">
    <property type="component" value="Chromosome"/>
</dbReference>
<keyword evidence="7 10" id="KW-0460">Magnesium</keyword>
<dbReference type="Pfam" id="PF02424">
    <property type="entry name" value="ApbE"/>
    <property type="match status" value="1"/>
</dbReference>
<dbReference type="AlphaFoldDB" id="A0A6I6JQN8"/>
<evidence type="ECO:0000256" key="8">
    <source>
        <dbReference type="ARBA" id="ARBA00031306"/>
    </source>
</evidence>
<dbReference type="InterPro" id="IPR024932">
    <property type="entry name" value="ApbE"/>
</dbReference>
<dbReference type="EMBL" id="CP046401">
    <property type="protein sequence ID" value="QGY45296.1"/>
    <property type="molecule type" value="Genomic_DNA"/>
</dbReference>
<dbReference type="GO" id="GO:0016740">
    <property type="term" value="F:transferase activity"/>
    <property type="evidence" value="ECO:0007669"/>
    <property type="project" value="UniProtKB-UniRule"/>
</dbReference>
<evidence type="ECO:0000256" key="3">
    <source>
        <dbReference type="ARBA" id="ARBA00022630"/>
    </source>
</evidence>
<evidence type="ECO:0000256" key="10">
    <source>
        <dbReference type="PIRNR" id="PIRNR006268"/>
    </source>
</evidence>
<dbReference type="PIRSF" id="PIRSF006268">
    <property type="entry name" value="ApbE"/>
    <property type="match status" value="1"/>
</dbReference>
<evidence type="ECO:0000313" key="13">
    <source>
        <dbReference type="EMBL" id="QGY45296.1"/>
    </source>
</evidence>
<keyword evidence="12" id="KW-0472">Membrane</keyword>
<dbReference type="SUPFAM" id="SSF143631">
    <property type="entry name" value="ApbE-like"/>
    <property type="match status" value="1"/>
</dbReference>
<keyword evidence="12" id="KW-0449">Lipoprotein</keyword>
<keyword evidence="6 10" id="KW-0274">FAD</keyword>
<organism evidence="13 14">
    <name type="scientific">Maribellus comscasis</name>
    <dbReference type="NCBI Taxonomy" id="2681766"/>
    <lineage>
        <taxon>Bacteria</taxon>
        <taxon>Pseudomonadati</taxon>
        <taxon>Bacteroidota</taxon>
        <taxon>Bacteroidia</taxon>
        <taxon>Marinilabiliales</taxon>
        <taxon>Prolixibacteraceae</taxon>
        <taxon>Maribellus</taxon>
    </lineage>
</organism>
<keyword evidence="12" id="KW-0997">Cell inner membrane</keyword>
<dbReference type="RefSeq" id="WP_158868413.1">
    <property type="nucleotide sequence ID" value="NZ_CP046401.1"/>
</dbReference>
<comment type="subcellular location">
    <subcellularLocation>
        <location evidence="12">Cell inner membrane</location>
        <topology evidence="12">Lipid-anchor</topology>
        <orientation evidence="12">Periplasmic side</orientation>
    </subcellularLocation>
</comment>
<keyword evidence="3 10" id="KW-0285">Flavoprotein</keyword>
<keyword evidence="5 10" id="KW-0479">Metal-binding</keyword>
<gene>
    <name evidence="13" type="ORF">GM418_16935</name>
</gene>
<comment type="function">
    <text evidence="12">Flavin transferase that catalyzes the transfer of the FMN moiety of FAD and its covalent binding to the hydroxyl group of a threonine residue in a target flavoprotein.</text>
</comment>
<dbReference type="PROSITE" id="PS51257">
    <property type="entry name" value="PROKAR_LIPOPROTEIN"/>
    <property type="match status" value="1"/>
</dbReference>
<evidence type="ECO:0000256" key="4">
    <source>
        <dbReference type="ARBA" id="ARBA00022679"/>
    </source>
</evidence>
<feature type="binding site" evidence="11">
    <location>
        <position position="283"/>
    </location>
    <ligand>
        <name>Mg(2+)</name>
        <dbReference type="ChEBI" id="CHEBI:18420"/>
    </ligand>
</feature>
<evidence type="ECO:0000256" key="7">
    <source>
        <dbReference type="ARBA" id="ARBA00022842"/>
    </source>
</evidence>
<keyword evidence="14" id="KW-1185">Reference proteome</keyword>
<evidence type="ECO:0000313" key="14">
    <source>
        <dbReference type="Proteomes" id="UP000428260"/>
    </source>
</evidence>
<evidence type="ECO:0000256" key="11">
    <source>
        <dbReference type="PIRSR" id="PIRSR006268-2"/>
    </source>
</evidence>
<dbReference type="InterPro" id="IPR003374">
    <property type="entry name" value="ApbE-like_sf"/>
</dbReference>
<comment type="cofactor">
    <cofactor evidence="11">
        <name>Mg(2+)</name>
        <dbReference type="ChEBI" id="CHEBI:18420"/>
    </cofactor>
    <cofactor evidence="11">
        <name>Mn(2+)</name>
        <dbReference type="ChEBI" id="CHEBI:29035"/>
    </cofactor>
    <text evidence="11">Magnesium. Can also use manganese.</text>
</comment>
<evidence type="ECO:0000256" key="1">
    <source>
        <dbReference type="ARBA" id="ARBA00011955"/>
    </source>
</evidence>
<dbReference type="PANTHER" id="PTHR30040:SF2">
    <property type="entry name" value="FAD:PROTEIN FMN TRANSFERASE"/>
    <property type="match status" value="1"/>
</dbReference>
<name>A0A6I6JQN8_9BACT</name>
<evidence type="ECO:0000256" key="6">
    <source>
        <dbReference type="ARBA" id="ARBA00022827"/>
    </source>
</evidence>
<reference evidence="13 14" key="1">
    <citation type="submission" date="2019-11" db="EMBL/GenBank/DDBJ databases">
        <authorList>
            <person name="Zheng R.K."/>
            <person name="Sun C.M."/>
        </authorList>
    </citation>
    <scope>NUCLEOTIDE SEQUENCE [LARGE SCALE GENOMIC DNA]</scope>
    <source>
        <strain evidence="13 14">WC007</strain>
    </source>
</reference>
<sequence>MSTRIFFITGLLILALGACQHSPSKYVYNEGFVYGTIYHFVYESPQGKDLQEEIQKKLSEYNSMFSTYDNASVISKINNNENVKLTPEFVNCFEKAIEISKITGGAFDITAGPLINAWGFGPDDKEKMTQEKVDSLLTFTGYQKIKLENKKVIKENPQMKIDMSAIAKGYTCDLIGNFLAAKGCKNYMIDIGGEIVTKGINEKGKTWGIGISRPEEDAFFAANDYDAVVELPENAMATSGNYRNFYIEDGKKYAHTIDPKTGYPVQHSILSSTVLADNCMTADAYATAFMVLGLEKGIEIAGKVPEISVYFIYADENGENQIYMSDGFEQFLRK</sequence>
<dbReference type="Gene3D" id="3.10.520.10">
    <property type="entry name" value="ApbE-like domains"/>
    <property type="match status" value="1"/>
</dbReference>
<keyword evidence="4 10" id="KW-0808">Transferase</keyword>
<dbReference type="PANTHER" id="PTHR30040">
    <property type="entry name" value="THIAMINE BIOSYNTHESIS LIPOPROTEIN APBE"/>
    <property type="match status" value="1"/>
</dbReference>
<dbReference type="EC" id="2.7.1.180" evidence="1 10"/>
<dbReference type="KEGG" id="mcos:GM418_16935"/>
<evidence type="ECO:0000256" key="5">
    <source>
        <dbReference type="ARBA" id="ARBA00022723"/>
    </source>
</evidence>
<evidence type="ECO:0000256" key="9">
    <source>
        <dbReference type="ARBA" id="ARBA00048540"/>
    </source>
</evidence>
<comment type="catalytic activity">
    <reaction evidence="9 10 12">
        <text>L-threonyl-[protein] + FAD = FMN-L-threonyl-[protein] + AMP + H(+)</text>
        <dbReference type="Rhea" id="RHEA:36847"/>
        <dbReference type="Rhea" id="RHEA-COMP:11060"/>
        <dbReference type="Rhea" id="RHEA-COMP:11061"/>
        <dbReference type="ChEBI" id="CHEBI:15378"/>
        <dbReference type="ChEBI" id="CHEBI:30013"/>
        <dbReference type="ChEBI" id="CHEBI:57692"/>
        <dbReference type="ChEBI" id="CHEBI:74257"/>
        <dbReference type="ChEBI" id="CHEBI:456215"/>
        <dbReference type="EC" id="2.7.1.180"/>
    </reaction>
</comment>
<dbReference type="GO" id="GO:0005886">
    <property type="term" value="C:plasma membrane"/>
    <property type="evidence" value="ECO:0007669"/>
    <property type="project" value="UniProtKB-SubCell"/>
</dbReference>
<feature type="binding site" evidence="11">
    <location>
        <position position="287"/>
    </location>
    <ligand>
        <name>Mg(2+)</name>
        <dbReference type="ChEBI" id="CHEBI:18420"/>
    </ligand>
</feature>
<protein>
    <recommendedName>
        <fullName evidence="2 10">FAD:protein FMN transferase</fullName>
        <ecNumber evidence="1 10">2.7.1.180</ecNumber>
    </recommendedName>
    <alternativeName>
        <fullName evidence="8 10">Flavin transferase</fullName>
    </alternativeName>
</protein>
<evidence type="ECO:0000256" key="12">
    <source>
        <dbReference type="RuleBase" id="RU363002"/>
    </source>
</evidence>